<gene>
    <name evidence="1" type="ORF">MM817_02743</name>
</gene>
<dbReference type="AlphaFoldDB" id="A0A9X1VA16"/>
<evidence type="ECO:0000313" key="2">
    <source>
        <dbReference type="Proteomes" id="UP001139263"/>
    </source>
</evidence>
<dbReference type="EMBL" id="JALBUF010000014">
    <property type="protein sequence ID" value="MCI0184446.1"/>
    <property type="molecule type" value="Genomic_DNA"/>
</dbReference>
<protein>
    <submittedName>
        <fullName evidence="1">Uncharacterized protein</fullName>
    </submittedName>
</protein>
<name>A0A9X1VA16_9BACL</name>
<comment type="caution">
    <text evidence="1">The sequence shown here is derived from an EMBL/GenBank/DDBJ whole genome shotgun (WGS) entry which is preliminary data.</text>
</comment>
<proteinExistence type="predicted"/>
<dbReference type="Proteomes" id="UP001139263">
    <property type="component" value="Unassembled WGS sequence"/>
</dbReference>
<keyword evidence="2" id="KW-1185">Reference proteome</keyword>
<reference evidence="1" key="1">
    <citation type="submission" date="2022-03" db="EMBL/GenBank/DDBJ databases">
        <title>Draft Genome Sequence of Firmicute Strain S0AB, a Heterotrophic Iron/Sulfur-Oxidizing Extreme Acidophile.</title>
        <authorList>
            <person name="Vergara E."/>
            <person name="Pakostova E."/>
            <person name="Johnson D.B."/>
            <person name="Holmes D.S."/>
        </authorList>
    </citation>
    <scope>NUCLEOTIDE SEQUENCE</scope>
    <source>
        <strain evidence="1">S0AB</strain>
    </source>
</reference>
<dbReference type="RefSeq" id="WP_241716129.1">
    <property type="nucleotide sequence ID" value="NZ_JALBUF010000014.1"/>
</dbReference>
<organism evidence="1 2">
    <name type="scientific">Sulfoacidibacillus ferrooxidans</name>
    <dbReference type="NCBI Taxonomy" id="2005001"/>
    <lineage>
        <taxon>Bacteria</taxon>
        <taxon>Bacillati</taxon>
        <taxon>Bacillota</taxon>
        <taxon>Bacilli</taxon>
        <taxon>Bacillales</taxon>
        <taxon>Alicyclobacillaceae</taxon>
        <taxon>Sulfoacidibacillus</taxon>
    </lineage>
</organism>
<accession>A0A9X1VA16</accession>
<evidence type="ECO:0000313" key="1">
    <source>
        <dbReference type="EMBL" id="MCI0184446.1"/>
    </source>
</evidence>
<sequence length="65" mass="7197">MTFESFLHAFIGDTVEVVVPSSMYEGTLTSVQTSFIQVQEPPIVYGQPITVTISTSNIDYVRILV</sequence>